<protein>
    <recommendedName>
        <fullName evidence="4">Trehalase</fullName>
        <ecNumber evidence="4">3.2.1.28</ecNumber>
    </recommendedName>
    <alternativeName>
        <fullName evidence="4">Alpha-trehalose glucohydrolase</fullName>
    </alternativeName>
</protein>
<dbReference type="PANTHER" id="PTHR23403">
    <property type="entry name" value="TREHALASE"/>
    <property type="match status" value="1"/>
</dbReference>
<dbReference type="SUPFAM" id="SSF48208">
    <property type="entry name" value="Six-hairpin glycosidases"/>
    <property type="match status" value="1"/>
</dbReference>
<dbReference type="Proteomes" id="UP000308730">
    <property type="component" value="Unassembled WGS sequence"/>
</dbReference>
<evidence type="ECO:0000256" key="1">
    <source>
        <dbReference type="ARBA" id="ARBA00005615"/>
    </source>
</evidence>
<dbReference type="Pfam" id="PF01204">
    <property type="entry name" value="Trehalase"/>
    <property type="match status" value="1"/>
</dbReference>
<dbReference type="AlphaFoldDB" id="A0A4S4MNL8"/>
<dbReference type="PRINTS" id="PR00744">
    <property type="entry name" value="GLHYDRLASE37"/>
</dbReference>
<accession>A0A4S4MNL8</accession>
<dbReference type="EC" id="3.2.1.28" evidence="4"/>
<dbReference type="PANTHER" id="PTHR23403:SF1">
    <property type="entry name" value="TREHALASE"/>
    <property type="match status" value="1"/>
</dbReference>
<proteinExistence type="inferred from homology"/>
<evidence type="ECO:0000256" key="3">
    <source>
        <dbReference type="ARBA" id="ARBA00023295"/>
    </source>
</evidence>
<evidence type="ECO:0000256" key="4">
    <source>
        <dbReference type="RuleBase" id="RU361180"/>
    </source>
</evidence>
<organism evidence="5 6">
    <name type="scientific">Antrodiella citrinella</name>
    <dbReference type="NCBI Taxonomy" id="2447956"/>
    <lineage>
        <taxon>Eukaryota</taxon>
        <taxon>Fungi</taxon>
        <taxon>Dikarya</taxon>
        <taxon>Basidiomycota</taxon>
        <taxon>Agaricomycotina</taxon>
        <taxon>Agaricomycetes</taxon>
        <taxon>Polyporales</taxon>
        <taxon>Steccherinaceae</taxon>
        <taxon>Antrodiella</taxon>
    </lineage>
</organism>
<dbReference type="GO" id="GO:0004555">
    <property type="term" value="F:alpha,alpha-trehalase activity"/>
    <property type="evidence" value="ECO:0007669"/>
    <property type="project" value="UniProtKB-EC"/>
</dbReference>
<keyword evidence="3 4" id="KW-0326">Glycosidase</keyword>
<dbReference type="Gene3D" id="1.50.10.10">
    <property type="match status" value="1"/>
</dbReference>
<dbReference type="InterPro" id="IPR001661">
    <property type="entry name" value="Glyco_hydro_37"/>
</dbReference>
<evidence type="ECO:0000256" key="2">
    <source>
        <dbReference type="ARBA" id="ARBA00022801"/>
    </source>
</evidence>
<name>A0A4S4MNL8_9APHY</name>
<dbReference type="EMBL" id="SGPM01000239">
    <property type="protein sequence ID" value="THH27596.1"/>
    <property type="molecule type" value="Genomic_DNA"/>
</dbReference>
<comment type="similarity">
    <text evidence="1 4">Belongs to the glycosyl hydrolase 37 family.</text>
</comment>
<evidence type="ECO:0000313" key="5">
    <source>
        <dbReference type="EMBL" id="THH27596.1"/>
    </source>
</evidence>
<comment type="catalytic activity">
    <reaction evidence="4">
        <text>alpha,alpha-trehalose + H2O = alpha-D-glucose + beta-D-glucose</text>
        <dbReference type="Rhea" id="RHEA:32675"/>
        <dbReference type="ChEBI" id="CHEBI:15377"/>
        <dbReference type="ChEBI" id="CHEBI:15903"/>
        <dbReference type="ChEBI" id="CHEBI:16551"/>
        <dbReference type="ChEBI" id="CHEBI:17925"/>
        <dbReference type="EC" id="3.2.1.28"/>
    </reaction>
</comment>
<dbReference type="InterPro" id="IPR018232">
    <property type="entry name" value="Glyco_hydro_37_CS"/>
</dbReference>
<gene>
    <name evidence="5" type="ORF">EUX98_g6596</name>
</gene>
<keyword evidence="6" id="KW-1185">Reference proteome</keyword>
<dbReference type="InterPro" id="IPR008928">
    <property type="entry name" value="6-hairpin_glycosidase_sf"/>
</dbReference>
<dbReference type="InterPro" id="IPR012341">
    <property type="entry name" value="6hp_glycosidase-like_sf"/>
</dbReference>
<dbReference type="PROSITE" id="PS00927">
    <property type="entry name" value="TREHALASE_1"/>
    <property type="match status" value="1"/>
</dbReference>
<dbReference type="GO" id="GO:0005993">
    <property type="term" value="P:trehalose catabolic process"/>
    <property type="evidence" value="ECO:0007669"/>
    <property type="project" value="TreeGrafter"/>
</dbReference>
<comment type="caution">
    <text evidence="5">The sequence shown here is derived from an EMBL/GenBank/DDBJ whole genome shotgun (WGS) entry which is preliminary data.</text>
</comment>
<reference evidence="5 6" key="1">
    <citation type="submission" date="2019-02" db="EMBL/GenBank/DDBJ databases">
        <title>Genome sequencing of the rare red list fungi Antrodiella citrinella (Flaviporus citrinellus).</title>
        <authorList>
            <person name="Buettner E."/>
            <person name="Kellner H."/>
        </authorList>
    </citation>
    <scope>NUCLEOTIDE SEQUENCE [LARGE SCALE GENOMIC DNA]</scope>
    <source>
        <strain evidence="5 6">DSM 108506</strain>
    </source>
</reference>
<sequence>MVSERDILRGKLNVAQIYADPKTFVDKPTLPSAQQVLSNFQNITSSGNVTEGEVVNFVDSNFKGEGLELEAITIPNFNSNPAFLNNITDPLIKAWSQTVHGFWTSLARNTNDSTLCGGADDCESTLIPLNHTFVVPGGRFREQYYWDSYWIIQGLIQSELFDLVNATLQNFMDELENIGFIPNGGRIYYLNRSQPPLFINMLHDYVAATNDTGILTRALPLAEKELEWWQTNRSVSVTSPYTNKTYSLTRYGVTNSAPRPESYLTDYLTANDPTLATPLTEDERAELYSELASGAETGWDYSSRYIRTPGAGGSNNTNVALRALNVKGTLPVDLNSILYKAHVSLADLYNQQTHSAAASTHLQNATTIREAILDLFWDPTKLAFYDFNLTSNVRNDFFTIVTFFPLWNGIIPDEVLKLI</sequence>
<keyword evidence="2 4" id="KW-0378">Hydrolase</keyword>
<evidence type="ECO:0000313" key="6">
    <source>
        <dbReference type="Proteomes" id="UP000308730"/>
    </source>
</evidence>
<dbReference type="OrthoDB" id="3542292at2759"/>